<dbReference type="GO" id="GO:0005886">
    <property type="term" value="C:plasma membrane"/>
    <property type="evidence" value="ECO:0007669"/>
    <property type="project" value="UniProtKB-SubCell"/>
</dbReference>
<feature type="domain" description="G-protein coupled receptors family 1 profile" evidence="13">
    <location>
        <begin position="213"/>
        <end position="668"/>
    </location>
</feature>
<dbReference type="PROSITE" id="PS00237">
    <property type="entry name" value="G_PROTEIN_RECEP_F1_1"/>
    <property type="match status" value="1"/>
</dbReference>
<feature type="compositionally biased region" description="Low complexity" evidence="10">
    <location>
        <begin position="531"/>
        <end position="557"/>
    </location>
</feature>
<evidence type="ECO:0000256" key="3">
    <source>
        <dbReference type="ARBA" id="ARBA00022692"/>
    </source>
</evidence>
<feature type="transmembrane region" description="Helical" evidence="11">
    <location>
        <begin position="318"/>
        <end position="337"/>
    </location>
</feature>
<dbReference type="GO" id="GO:0043410">
    <property type="term" value="P:positive regulation of MAPK cascade"/>
    <property type="evidence" value="ECO:0007669"/>
    <property type="project" value="TreeGrafter"/>
</dbReference>
<keyword evidence="5 9" id="KW-0297">G-protein coupled receptor</keyword>
<sequence>MKRNALFALCCACLLWSAESLTKCVRAKGKLECSTDPRKAGGVRVLLMDRDDFRSTPLSTCAHYWSRQRPRLPVFVVNSSAAGPPRSTSSLVLRASPSSRPPWSAVYGHALCAVGTVIYCRFERFIATDPSPFAHSVAVVFLGTGGEKCGAVTMRLLPPPFEAYHVNASAASCSMASCVRAVVDTKSSSSSVSYLKYALVVGVGCAILLTVVANLLTIFILVRHRPLQKSISNLYILSLSVADLFIGVFVMTFMAAQTFAFRSYWPFGSFLCDLWQLGDFVLSTTSLYSICAIGLDRWWNLEKPLRVFKRSRRIAKRLILGIWLTPLAIWLPVYLATNSSTGYRPNGRCYFDWTPRFLVLLVAVPFLYMPALILIGMFCRISLVVRRHLRFLRAHSNNPGSSNSIGSRSRETTPLRTPEPPRRRADSISSNTSGYCTGKSPRCQSPRFPKVEWQLAPLSEEKSSGRERSQSEQINVHTVVGNHLRIHAVQSVPARKVSIRRRLFAQQPDISATGRDTLGAFAGRLNEPQHQHQYQQPQHQHQYQQPQHQHQYQQPQHKSPSRSVSAVETSTSRLKRISSSLSRTSSKRFSVIAIPSNLAELLQREGLSQQMRAAKAVAIILFCFLFCWLPFFVLWPVKVLCRSCVSDHMYVLAIWLNYFCSMINPVLYTLSSPRVRGALRSYWPTGSTVRRKQSMYRSVTIV</sequence>
<keyword evidence="6 11" id="KW-0472">Membrane</keyword>
<feature type="region of interest" description="Disordered" evidence="10">
    <location>
        <begin position="398"/>
        <end position="443"/>
    </location>
</feature>
<feature type="chain" id="PRO_5037181055" evidence="12">
    <location>
        <begin position="21"/>
        <end position="702"/>
    </location>
</feature>
<evidence type="ECO:0000313" key="14">
    <source>
        <dbReference type="Proteomes" id="UP000887566"/>
    </source>
</evidence>
<evidence type="ECO:0000256" key="8">
    <source>
        <dbReference type="ARBA" id="ARBA00023224"/>
    </source>
</evidence>
<feature type="compositionally biased region" description="Low complexity" evidence="10">
    <location>
        <begin position="398"/>
        <end position="407"/>
    </location>
</feature>
<dbReference type="Pfam" id="PF00001">
    <property type="entry name" value="7tm_1"/>
    <property type="match status" value="1"/>
</dbReference>
<keyword evidence="12" id="KW-0732">Signal</keyword>
<keyword evidence="4 11" id="KW-1133">Transmembrane helix</keyword>
<dbReference type="PANTHER" id="PTHR24248:SF204">
    <property type="entry name" value="HISTAMINE H1 RECEPTOR"/>
    <property type="match status" value="1"/>
</dbReference>
<evidence type="ECO:0000256" key="2">
    <source>
        <dbReference type="ARBA" id="ARBA00022475"/>
    </source>
</evidence>
<evidence type="ECO:0000256" key="1">
    <source>
        <dbReference type="ARBA" id="ARBA00004651"/>
    </source>
</evidence>
<accession>A0A914W248</accession>
<keyword evidence="2" id="KW-1003">Cell membrane</keyword>
<evidence type="ECO:0000256" key="11">
    <source>
        <dbReference type="SAM" id="Phobius"/>
    </source>
</evidence>
<organism evidence="14 15">
    <name type="scientific">Plectus sambesii</name>
    <dbReference type="NCBI Taxonomy" id="2011161"/>
    <lineage>
        <taxon>Eukaryota</taxon>
        <taxon>Metazoa</taxon>
        <taxon>Ecdysozoa</taxon>
        <taxon>Nematoda</taxon>
        <taxon>Chromadorea</taxon>
        <taxon>Plectida</taxon>
        <taxon>Plectina</taxon>
        <taxon>Plectoidea</taxon>
        <taxon>Plectidae</taxon>
        <taxon>Plectus</taxon>
    </lineage>
</organism>
<keyword evidence="7 9" id="KW-0675">Receptor</keyword>
<comment type="similarity">
    <text evidence="9">Belongs to the G-protein coupled receptor 1 family.</text>
</comment>
<dbReference type="PROSITE" id="PS50262">
    <property type="entry name" value="G_PROTEIN_RECEP_F1_2"/>
    <property type="match status" value="1"/>
</dbReference>
<keyword evidence="8 9" id="KW-0807">Transducer</keyword>
<evidence type="ECO:0000256" key="7">
    <source>
        <dbReference type="ARBA" id="ARBA00023170"/>
    </source>
</evidence>
<feature type="compositionally biased region" description="Basic and acidic residues" evidence="10">
    <location>
        <begin position="408"/>
        <end position="426"/>
    </location>
</feature>
<evidence type="ECO:0000256" key="10">
    <source>
        <dbReference type="SAM" id="MobiDB-lite"/>
    </source>
</evidence>
<dbReference type="InterPro" id="IPR000276">
    <property type="entry name" value="GPCR_Rhodpsn"/>
</dbReference>
<dbReference type="PRINTS" id="PR00237">
    <property type="entry name" value="GPCRRHODOPSN"/>
</dbReference>
<dbReference type="GO" id="GO:0004930">
    <property type="term" value="F:G protein-coupled receptor activity"/>
    <property type="evidence" value="ECO:0007669"/>
    <property type="project" value="UniProtKB-KW"/>
</dbReference>
<feature type="transmembrane region" description="Helical" evidence="11">
    <location>
        <begin position="234"/>
        <end position="260"/>
    </location>
</feature>
<feature type="transmembrane region" description="Helical" evidence="11">
    <location>
        <begin position="357"/>
        <end position="383"/>
    </location>
</feature>
<feature type="region of interest" description="Disordered" evidence="10">
    <location>
        <begin position="528"/>
        <end position="571"/>
    </location>
</feature>
<reference evidence="15" key="1">
    <citation type="submission" date="2022-11" db="UniProtKB">
        <authorList>
            <consortium name="WormBaseParasite"/>
        </authorList>
    </citation>
    <scope>IDENTIFICATION</scope>
</reference>
<feature type="transmembrane region" description="Helical" evidence="11">
    <location>
        <begin position="616"/>
        <end position="637"/>
    </location>
</feature>
<evidence type="ECO:0000256" key="5">
    <source>
        <dbReference type="ARBA" id="ARBA00023040"/>
    </source>
</evidence>
<dbReference type="WBParaSite" id="PSAMB.scaffold3064size23865.g20171.t1">
    <property type="protein sequence ID" value="PSAMB.scaffold3064size23865.g20171.t1"/>
    <property type="gene ID" value="PSAMB.scaffold3064size23865.g20171"/>
</dbReference>
<dbReference type="Proteomes" id="UP000887566">
    <property type="component" value="Unplaced"/>
</dbReference>
<dbReference type="InterPro" id="IPR017452">
    <property type="entry name" value="GPCR_Rhodpsn_7TM"/>
</dbReference>
<feature type="transmembrane region" description="Helical" evidence="11">
    <location>
        <begin position="649"/>
        <end position="670"/>
    </location>
</feature>
<dbReference type="AlphaFoldDB" id="A0A914W248"/>
<evidence type="ECO:0000256" key="12">
    <source>
        <dbReference type="SAM" id="SignalP"/>
    </source>
</evidence>
<evidence type="ECO:0000313" key="15">
    <source>
        <dbReference type="WBParaSite" id="PSAMB.scaffold3064size23865.g20171.t1"/>
    </source>
</evidence>
<keyword evidence="3 9" id="KW-0812">Transmembrane</keyword>
<dbReference type="PANTHER" id="PTHR24248">
    <property type="entry name" value="ADRENERGIC RECEPTOR-RELATED G-PROTEIN COUPLED RECEPTOR"/>
    <property type="match status" value="1"/>
</dbReference>
<feature type="signal peptide" evidence="12">
    <location>
        <begin position="1"/>
        <end position="20"/>
    </location>
</feature>
<comment type="subcellular location">
    <subcellularLocation>
        <location evidence="1">Cell membrane</location>
        <topology evidence="1">Multi-pass membrane protein</topology>
    </subcellularLocation>
</comment>
<feature type="transmembrane region" description="Helical" evidence="11">
    <location>
        <begin position="280"/>
        <end position="298"/>
    </location>
</feature>
<feature type="transmembrane region" description="Helical" evidence="11">
    <location>
        <begin position="197"/>
        <end position="222"/>
    </location>
</feature>
<evidence type="ECO:0000259" key="13">
    <source>
        <dbReference type="PROSITE" id="PS50262"/>
    </source>
</evidence>
<evidence type="ECO:0000256" key="4">
    <source>
        <dbReference type="ARBA" id="ARBA00022989"/>
    </source>
</evidence>
<proteinExistence type="inferred from homology"/>
<evidence type="ECO:0000256" key="6">
    <source>
        <dbReference type="ARBA" id="ARBA00023136"/>
    </source>
</evidence>
<dbReference type="SUPFAM" id="SSF81321">
    <property type="entry name" value="Family A G protein-coupled receptor-like"/>
    <property type="match status" value="1"/>
</dbReference>
<evidence type="ECO:0000256" key="9">
    <source>
        <dbReference type="RuleBase" id="RU000688"/>
    </source>
</evidence>
<name>A0A914W248_9BILA</name>
<keyword evidence="14" id="KW-1185">Reference proteome</keyword>
<dbReference type="GO" id="GO:0071880">
    <property type="term" value="P:adenylate cyclase-activating adrenergic receptor signaling pathway"/>
    <property type="evidence" value="ECO:0007669"/>
    <property type="project" value="TreeGrafter"/>
</dbReference>
<dbReference type="Gene3D" id="1.20.1070.10">
    <property type="entry name" value="Rhodopsin 7-helix transmembrane proteins"/>
    <property type="match status" value="2"/>
</dbReference>
<protein>
    <submittedName>
        <fullName evidence="15">G-protein coupled receptors family 1 profile domain-containing protein</fullName>
    </submittedName>
</protein>